<dbReference type="Proteomes" id="UP000037460">
    <property type="component" value="Unassembled WGS sequence"/>
</dbReference>
<sequence length="361" mass="38784">MSEAFFIPLVPSSKHLELATQAPLPRGEAIKEKIEALHANAEDRAFQNLSTRAATAQLHNQKASFVAAGAKMADTIVFHERAINVAMDMAAHDERRANELQKKRAKATREINKVCDAVAALQDQEVIREKEHIMKIVHAEERRQQHLSTVSAKAAAETAKVVSAAAKKQAETMAKAMANDQRHFKADLYRCEVYYEGVTKEKAKHEAACARREAAETAHLAKAACQAEREMGAVRKAQEHLEAVAAKAHAEATKVEAASARLAEETASKAAKIEEKLAAAAVRKAAVTYPPCARTKKPTPTVAPTTKKMAIRVALALAGGAIARSLFVWGVKLGGLAKLSAAGLLQFGSRVAKAAAVAKLK</sequence>
<evidence type="ECO:0000313" key="3">
    <source>
        <dbReference type="Proteomes" id="UP000037460"/>
    </source>
</evidence>
<evidence type="ECO:0000313" key="2">
    <source>
        <dbReference type="EMBL" id="KOO24875.1"/>
    </source>
</evidence>
<accession>A0A0M0JEJ8</accession>
<comment type="caution">
    <text evidence="2">The sequence shown here is derived from an EMBL/GenBank/DDBJ whole genome shotgun (WGS) entry which is preliminary data.</text>
</comment>
<dbReference type="EMBL" id="JWZX01003043">
    <property type="protein sequence ID" value="KOO24875.1"/>
    <property type="molecule type" value="Genomic_DNA"/>
</dbReference>
<organism evidence="2 3">
    <name type="scientific">Chrysochromulina tobinii</name>
    <dbReference type="NCBI Taxonomy" id="1460289"/>
    <lineage>
        <taxon>Eukaryota</taxon>
        <taxon>Haptista</taxon>
        <taxon>Haptophyta</taxon>
        <taxon>Prymnesiophyceae</taxon>
        <taxon>Prymnesiales</taxon>
        <taxon>Chrysochromulinaceae</taxon>
        <taxon>Chrysochromulina</taxon>
    </lineage>
</organism>
<name>A0A0M0JEJ8_9EUKA</name>
<reference evidence="3" key="1">
    <citation type="journal article" date="2015" name="PLoS Genet.">
        <title>Genome Sequence and Transcriptome Analyses of Chrysochromulina tobin: Metabolic Tools for Enhanced Algal Fitness in the Prominent Order Prymnesiales (Haptophyceae).</title>
        <authorList>
            <person name="Hovde B.T."/>
            <person name="Deodato C.R."/>
            <person name="Hunsperger H.M."/>
            <person name="Ryken S.A."/>
            <person name="Yost W."/>
            <person name="Jha R.K."/>
            <person name="Patterson J."/>
            <person name="Monnat R.J. Jr."/>
            <person name="Barlow S.B."/>
            <person name="Starkenburg S.R."/>
            <person name="Cattolico R.A."/>
        </authorList>
    </citation>
    <scope>NUCLEOTIDE SEQUENCE</scope>
    <source>
        <strain evidence="3">CCMP291</strain>
    </source>
</reference>
<protein>
    <submittedName>
        <fullName evidence="2">Uncharacterized protein</fullName>
    </submittedName>
</protein>
<keyword evidence="1" id="KW-0175">Coiled coil</keyword>
<gene>
    <name evidence="2" type="ORF">Ctob_004154</name>
</gene>
<dbReference type="AlphaFoldDB" id="A0A0M0JEJ8"/>
<feature type="coiled-coil region" evidence="1">
    <location>
        <begin position="90"/>
        <end position="124"/>
    </location>
</feature>
<evidence type="ECO:0000256" key="1">
    <source>
        <dbReference type="SAM" id="Coils"/>
    </source>
</evidence>
<proteinExistence type="predicted"/>
<keyword evidence="3" id="KW-1185">Reference proteome</keyword>